<comment type="caution">
    <text evidence="2">The sequence shown here is derived from an EMBL/GenBank/DDBJ whole genome shotgun (WGS) entry which is preliminary data.</text>
</comment>
<dbReference type="Pfam" id="PF00294">
    <property type="entry name" value="PfkB"/>
    <property type="match status" value="1"/>
</dbReference>
<evidence type="ECO:0000259" key="1">
    <source>
        <dbReference type="Pfam" id="PF00294"/>
    </source>
</evidence>
<dbReference type="Proteomes" id="UP001172159">
    <property type="component" value="Unassembled WGS sequence"/>
</dbReference>
<dbReference type="PANTHER" id="PTHR47098:SF1">
    <property type="entry name" value="PFKB FAMILY CARBOHYDRATE KINASE SUPERFAMILY (AFU_ORTHOLOGUE AFUA_4G09500)"/>
    <property type="match status" value="1"/>
</dbReference>
<feature type="domain" description="Carbohydrate kinase PfkB" evidence="1">
    <location>
        <begin position="59"/>
        <end position="310"/>
    </location>
</feature>
<dbReference type="Gene3D" id="3.40.1190.20">
    <property type="match status" value="1"/>
</dbReference>
<proteinExistence type="predicted"/>
<evidence type="ECO:0000313" key="2">
    <source>
        <dbReference type="EMBL" id="KAK0737189.1"/>
    </source>
</evidence>
<evidence type="ECO:0000313" key="3">
    <source>
        <dbReference type="Proteomes" id="UP001172159"/>
    </source>
</evidence>
<protein>
    <submittedName>
        <fullName evidence="2">Ribokinase-like protein</fullName>
    </submittedName>
</protein>
<reference evidence="2" key="1">
    <citation type="submission" date="2023-06" db="EMBL/GenBank/DDBJ databases">
        <title>Genome-scale phylogeny and comparative genomics of the fungal order Sordariales.</title>
        <authorList>
            <consortium name="Lawrence Berkeley National Laboratory"/>
            <person name="Hensen N."/>
            <person name="Bonometti L."/>
            <person name="Westerberg I."/>
            <person name="Brannstrom I.O."/>
            <person name="Guillou S."/>
            <person name="Cros-Aarteil S."/>
            <person name="Calhoun S."/>
            <person name="Haridas S."/>
            <person name="Kuo A."/>
            <person name="Mondo S."/>
            <person name="Pangilinan J."/>
            <person name="Riley R."/>
            <person name="Labutti K."/>
            <person name="Andreopoulos B."/>
            <person name="Lipzen A."/>
            <person name="Chen C."/>
            <person name="Yanf M."/>
            <person name="Daum C."/>
            <person name="Ng V."/>
            <person name="Clum A."/>
            <person name="Steindorff A."/>
            <person name="Ohm R."/>
            <person name="Martin F."/>
            <person name="Silar P."/>
            <person name="Natvig D."/>
            <person name="Lalanne C."/>
            <person name="Gautier V."/>
            <person name="Ament-Velasquez S.L."/>
            <person name="Kruys A."/>
            <person name="Hutchinson M.I."/>
            <person name="Powell A.J."/>
            <person name="Barry K."/>
            <person name="Miller A.N."/>
            <person name="Grigoriev I.V."/>
            <person name="Debuchy R."/>
            <person name="Gladieux P."/>
            <person name="Thoren M.H."/>
            <person name="Johannesson H."/>
        </authorList>
    </citation>
    <scope>NUCLEOTIDE SEQUENCE</scope>
    <source>
        <strain evidence="2">CBS 540.89</strain>
    </source>
</reference>
<sequence length="345" mass="37104">MADIIFVSLGMVVLDEIRFPDGKVLCNVPGGSGLYSTLGARLAAKDATTSERIGCLVLAGSDFPDTVAETLRDWGITLRLQQVADRLSTRGLLQYQGINFKDQVFKYTTTPLQHTTADLADHPRILGSLAFYFLASPQDLEVSVSLLQVLRHHNSVPAQPLLVWEPAPASCRTELRNEHLRAAKLVDVYSPNHTELLAAFQLGNATPTIFDCNIIEDLALQILESGVGPDGQGAVVIRCGEHGSLAVSQSYSARWFPAFYDSTSSKVIDATGAGNSFLGALTVKLVEGAGLTEAVIMGLVAASFSIEQIGLPERAVTDGTETWNGVGVSSRVEEYQAKMKRLIGK</sequence>
<dbReference type="SUPFAM" id="SSF53613">
    <property type="entry name" value="Ribokinase-like"/>
    <property type="match status" value="1"/>
</dbReference>
<accession>A0AA40BN23</accession>
<dbReference type="InterPro" id="IPR011611">
    <property type="entry name" value="PfkB_dom"/>
</dbReference>
<organism evidence="2 3">
    <name type="scientific">Apiosordaria backusii</name>
    <dbReference type="NCBI Taxonomy" id="314023"/>
    <lineage>
        <taxon>Eukaryota</taxon>
        <taxon>Fungi</taxon>
        <taxon>Dikarya</taxon>
        <taxon>Ascomycota</taxon>
        <taxon>Pezizomycotina</taxon>
        <taxon>Sordariomycetes</taxon>
        <taxon>Sordariomycetidae</taxon>
        <taxon>Sordariales</taxon>
        <taxon>Lasiosphaeriaceae</taxon>
        <taxon>Apiosordaria</taxon>
    </lineage>
</organism>
<dbReference type="AlphaFoldDB" id="A0AA40BN23"/>
<dbReference type="EMBL" id="JAUKTV010000005">
    <property type="protein sequence ID" value="KAK0737189.1"/>
    <property type="molecule type" value="Genomic_DNA"/>
</dbReference>
<gene>
    <name evidence="2" type="ORF">B0T21DRAFT_286093</name>
</gene>
<keyword evidence="3" id="KW-1185">Reference proteome</keyword>
<dbReference type="InterPro" id="IPR029056">
    <property type="entry name" value="Ribokinase-like"/>
</dbReference>
<dbReference type="PANTHER" id="PTHR47098">
    <property type="entry name" value="PROTEIN MAK32"/>
    <property type="match status" value="1"/>
</dbReference>
<name>A0AA40BN23_9PEZI</name>